<evidence type="ECO:0000313" key="11">
    <source>
        <dbReference type="RefSeq" id="XP_022743277.1"/>
    </source>
</evidence>
<evidence type="ECO:0000313" key="10">
    <source>
        <dbReference type="Proteomes" id="UP000515121"/>
    </source>
</evidence>
<protein>
    <submittedName>
        <fullName evidence="11">Uncharacterized protein LOC111294280</fullName>
    </submittedName>
</protein>
<sequence length="623" mass="69288">MDLERGFVSSSSASTSEDAAEDAEAVATDRMEMEAAEILAALAHSKKRDAVAVAAEFSAKWGCKGKRVRKRVSRSESPHSDTSLNPVGSVQSGSDLAEQDRATVGQQKVQVTSTTVVIESVEAEQNAELLNTSHPCTARYTSNGVVRSRENVTEADSFFDLVLCFVNPLFLTECSFDQAEKETCRLHGMLTNKESDWQMIHERQILFSMVGMREKDIWKDRQQDQITGNNVLIKSVKAEQNALSVKSSPTCSIKYISCGRGRSSQNLTEAEKETRRLHRILANRESARQTIRRRQALCEKLTLKVADLTRENENLKRAKELALKECQFQESTNKHLKTEMAKAIKPEEGKSPGEVKLARQISGPCRNYPFFFYNQHPFPPFCWPSVVRSSHPFQSQCGHQGIFAPPGISTPNNGRLDSSHDQENPININGPRTPLYVVPYPWFFSLPDHRNGLHPQPSCCPKDVKDESSVNNQFSAGCSLKSVVHEEKYNSSLSIEVEKEAYGSIEASPSKLNCTPVRLPPDGGGQCMGFNIKEEVLVPAPVCSAGTTFVVERENTPDHGVNTESAPIRACHCVGALPEENQESTNYTSKKVLDAVAAAEARKRRKELTKLKNLHGRQCWLHR</sequence>
<keyword evidence="7" id="KW-0175">Coiled coil</keyword>
<keyword evidence="5" id="KW-0804">Transcription</keyword>
<evidence type="ECO:0000256" key="7">
    <source>
        <dbReference type="SAM" id="Coils"/>
    </source>
</evidence>
<dbReference type="RefSeq" id="XP_022743277.1">
    <property type="nucleotide sequence ID" value="XM_022887542.1"/>
</dbReference>
<evidence type="ECO:0000256" key="5">
    <source>
        <dbReference type="ARBA" id="ARBA00023163"/>
    </source>
</evidence>
<accession>A0A6P5YSN1</accession>
<dbReference type="GeneID" id="111294280"/>
<feature type="domain" description="BZIP" evidence="9">
    <location>
        <begin position="271"/>
        <end position="335"/>
    </location>
</feature>
<dbReference type="PANTHER" id="PTHR45967">
    <property type="entry name" value="G-BOX-BINDING FACTOR 3-RELATED"/>
    <property type="match status" value="1"/>
</dbReference>
<dbReference type="InterPro" id="IPR045314">
    <property type="entry name" value="bZIP_plant_GBF1"/>
</dbReference>
<organism evidence="10 11">
    <name type="scientific">Durio zibethinus</name>
    <name type="common">Durian</name>
    <dbReference type="NCBI Taxonomy" id="66656"/>
    <lineage>
        <taxon>Eukaryota</taxon>
        <taxon>Viridiplantae</taxon>
        <taxon>Streptophyta</taxon>
        <taxon>Embryophyta</taxon>
        <taxon>Tracheophyta</taxon>
        <taxon>Spermatophyta</taxon>
        <taxon>Magnoliopsida</taxon>
        <taxon>eudicotyledons</taxon>
        <taxon>Gunneridae</taxon>
        <taxon>Pentapetalae</taxon>
        <taxon>rosids</taxon>
        <taxon>malvids</taxon>
        <taxon>Malvales</taxon>
        <taxon>Malvaceae</taxon>
        <taxon>Helicteroideae</taxon>
        <taxon>Durio</taxon>
    </lineage>
</organism>
<dbReference type="PANTHER" id="PTHR45967:SF28">
    <property type="entry name" value="BASIC-LEUCINE ZIPPER (BZIP) TRANSCRIPTION FACTOR FAMILY PROTEIN"/>
    <property type="match status" value="1"/>
</dbReference>
<reference evidence="11" key="1">
    <citation type="submission" date="2025-08" db="UniProtKB">
        <authorList>
            <consortium name="RefSeq"/>
        </authorList>
    </citation>
    <scope>IDENTIFICATION</scope>
    <source>
        <tissue evidence="11">Fruit stalk</tissue>
    </source>
</reference>
<keyword evidence="6" id="KW-0539">Nucleus</keyword>
<evidence type="ECO:0000256" key="8">
    <source>
        <dbReference type="SAM" id="MobiDB-lite"/>
    </source>
</evidence>
<dbReference type="CDD" id="cd14702">
    <property type="entry name" value="bZIP_plant_GBF1"/>
    <property type="match status" value="1"/>
</dbReference>
<evidence type="ECO:0000256" key="4">
    <source>
        <dbReference type="ARBA" id="ARBA00023125"/>
    </source>
</evidence>
<dbReference type="Proteomes" id="UP000515121">
    <property type="component" value="Unplaced"/>
</dbReference>
<dbReference type="GO" id="GO:0005634">
    <property type="term" value="C:nucleus"/>
    <property type="evidence" value="ECO:0007669"/>
    <property type="project" value="UniProtKB-SubCell"/>
</dbReference>
<evidence type="ECO:0000256" key="3">
    <source>
        <dbReference type="ARBA" id="ARBA00023015"/>
    </source>
</evidence>
<evidence type="ECO:0000256" key="2">
    <source>
        <dbReference type="ARBA" id="ARBA00007163"/>
    </source>
</evidence>
<feature type="region of interest" description="Disordered" evidence="8">
    <location>
        <begin position="1"/>
        <end position="27"/>
    </location>
</feature>
<feature type="compositionally biased region" description="Polar residues" evidence="8">
    <location>
        <begin position="80"/>
        <end position="94"/>
    </location>
</feature>
<evidence type="ECO:0000256" key="1">
    <source>
        <dbReference type="ARBA" id="ARBA00004123"/>
    </source>
</evidence>
<dbReference type="GO" id="GO:0043565">
    <property type="term" value="F:sequence-specific DNA binding"/>
    <property type="evidence" value="ECO:0007669"/>
    <property type="project" value="InterPro"/>
</dbReference>
<dbReference type="KEGG" id="dzi:111294280"/>
<dbReference type="AlphaFoldDB" id="A0A6P5YSN1"/>
<evidence type="ECO:0000256" key="6">
    <source>
        <dbReference type="ARBA" id="ARBA00023242"/>
    </source>
</evidence>
<feature type="coiled-coil region" evidence="7">
    <location>
        <begin position="298"/>
        <end position="332"/>
    </location>
</feature>
<proteinExistence type="inferred from homology"/>
<keyword evidence="4" id="KW-0238">DNA-binding</keyword>
<name>A0A6P5YSN1_DURZI</name>
<feature type="region of interest" description="Disordered" evidence="8">
    <location>
        <begin position="68"/>
        <end position="105"/>
    </location>
</feature>
<feature type="compositionally biased region" description="Low complexity" evidence="8">
    <location>
        <begin position="8"/>
        <end position="17"/>
    </location>
</feature>
<keyword evidence="10" id="KW-1185">Reference proteome</keyword>
<dbReference type="SMART" id="SM00338">
    <property type="entry name" value="BRLZ"/>
    <property type="match status" value="1"/>
</dbReference>
<comment type="similarity">
    <text evidence="2">Belongs to the bZIP family.</text>
</comment>
<dbReference type="OrthoDB" id="1928614at2759"/>
<dbReference type="InterPro" id="IPR044827">
    <property type="entry name" value="GBF-like"/>
</dbReference>
<evidence type="ECO:0000259" key="9">
    <source>
        <dbReference type="SMART" id="SM00338"/>
    </source>
</evidence>
<gene>
    <name evidence="11" type="primary">LOC111294280</name>
</gene>
<keyword evidence="3" id="KW-0805">Transcription regulation</keyword>
<comment type="subcellular location">
    <subcellularLocation>
        <location evidence="1">Nucleus</location>
    </subcellularLocation>
</comment>
<dbReference type="GO" id="GO:0003700">
    <property type="term" value="F:DNA-binding transcription factor activity"/>
    <property type="evidence" value="ECO:0007669"/>
    <property type="project" value="InterPro"/>
</dbReference>
<dbReference type="InterPro" id="IPR004827">
    <property type="entry name" value="bZIP"/>
</dbReference>